<dbReference type="InterPro" id="IPR043134">
    <property type="entry name" value="GTP-CH-I_N"/>
</dbReference>
<dbReference type="GO" id="GO:0005525">
    <property type="term" value="F:GTP binding"/>
    <property type="evidence" value="ECO:0007669"/>
    <property type="project" value="TreeGrafter"/>
</dbReference>
<evidence type="ECO:0000256" key="4">
    <source>
        <dbReference type="ARBA" id="ARBA00017272"/>
    </source>
</evidence>
<dbReference type="GO" id="GO:0006729">
    <property type="term" value="P:tetrahydrobiopterin biosynthetic process"/>
    <property type="evidence" value="ECO:0007669"/>
    <property type="project" value="TreeGrafter"/>
</dbReference>
<dbReference type="GO" id="GO:0003934">
    <property type="term" value="F:GTP cyclohydrolase I activity"/>
    <property type="evidence" value="ECO:0007669"/>
    <property type="project" value="UniProtKB-EC"/>
</dbReference>
<protein>
    <recommendedName>
        <fullName evidence="4">GTP cyclohydrolase 1</fullName>
        <ecNumber evidence="3">3.5.4.16</ecNumber>
    </recommendedName>
    <alternativeName>
        <fullName evidence="6">GTP cyclohydrolase I</fullName>
    </alternativeName>
</protein>
<organism evidence="8 9">
    <name type="scientific">Vigna mungo</name>
    <name type="common">Black gram</name>
    <name type="synonym">Phaseolus mungo</name>
    <dbReference type="NCBI Taxonomy" id="3915"/>
    <lineage>
        <taxon>Eukaryota</taxon>
        <taxon>Viridiplantae</taxon>
        <taxon>Streptophyta</taxon>
        <taxon>Embryophyta</taxon>
        <taxon>Tracheophyta</taxon>
        <taxon>Spermatophyta</taxon>
        <taxon>Magnoliopsida</taxon>
        <taxon>eudicotyledons</taxon>
        <taxon>Gunneridae</taxon>
        <taxon>Pentapetalae</taxon>
        <taxon>rosids</taxon>
        <taxon>fabids</taxon>
        <taxon>Fabales</taxon>
        <taxon>Fabaceae</taxon>
        <taxon>Papilionoideae</taxon>
        <taxon>50 kb inversion clade</taxon>
        <taxon>NPAAA clade</taxon>
        <taxon>indigoferoid/millettioid clade</taxon>
        <taxon>Phaseoleae</taxon>
        <taxon>Vigna</taxon>
    </lineage>
</organism>
<dbReference type="GO" id="GO:0008270">
    <property type="term" value="F:zinc ion binding"/>
    <property type="evidence" value="ECO:0007669"/>
    <property type="project" value="TreeGrafter"/>
</dbReference>
<feature type="domain" description="GTP cyclohydrolase I" evidence="7">
    <location>
        <begin position="35"/>
        <end position="195"/>
    </location>
</feature>
<reference evidence="8 9" key="1">
    <citation type="journal article" date="2023" name="Life. Sci Alliance">
        <title>Evolutionary insights into 3D genome organization and epigenetic landscape of Vigna mungo.</title>
        <authorList>
            <person name="Junaid A."/>
            <person name="Singh B."/>
            <person name="Bhatia S."/>
        </authorList>
    </citation>
    <scope>NUCLEOTIDE SEQUENCE [LARGE SCALE GENOMIC DNA]</scope>
    <source>
        <strain evidence="8">Urdbean</strain>
    </source>
</reference>
<dbReference type="FunFam" id="3.30.1130.10:FF:000007">
    <property type="entry name" value="GTP cyclohydrolase 1"/>
    <property type="match status" value="1"/>
</dbReference>
<comment type="pathway">
    <text evidence="1">Cofactor biosynthesis; 7,8-dihydroneopterin triphosphate biosynthesis; 7,8-dihydroneopterin triphosphate from GTP: step 1/1.</text>
</comment>
<dbReference type="GO" id="GO:0046654">
    <property type="term" value="P:tetrahydrofolate biosynthetic process"/>
    <property type="evidence" value="ECO:0007669"/>
    <property type="project" value="InterPro"/>
</dbReference>
<dbReference type="SUPFAM" id="SSF55620">
    <property type="entry name" value="Tetrahydrobiopterin biosynthesis enzymes-like"/>
    <property type="match status" value="2"/>
</dbReference>
<dbReference type="GO" id="GO:0005737">
    <property type="term" value="C:cytoplasm"/>
    <property type="evidence" value="ECO:0007669"/>
    <property type="project" value="TreeGrafter"/>
</dbReference>
<proteinExistence type="inferred from homology"/>
<evidence type="ECO:0000256" key="5">
    <source>
        <dbReference type="ARBA" id="ARBA00022801"/>
    </source>
</evidence>
<dbReference type="Pfam" id="PF01227">
    <property type="entry name" value="GTP_cyclohydroI"/>
    <property type="match status" value="2"/>
</dbReference>
<keyword evidence="5" id="KW-0378">Hydrolase</keyword>
<dbReference type="Gene3D" id="1.10.286.10">
    <property type="match status" value="2"/>
</dbReference>
<evidence type="ECO:0000256" key="2">
    <source>
        <dbReference type="ARBA" id="ARBA00008085"/>
    </source>
</evidence>
<dbReference type="Proteomes" id="UP001374535">
    <property type="component" value="Chromosome 3"/>
</dbReference>
<evidence type="ECO:0000313" key="9">
    <source>
        <dbReference type="Proteomes" id="UP001374535"/>
    </source>
</evidence>
<dbReference type="PANTHER" id="PTHR11109">
    <property type="entry name" value="GTP CYCLOHYDROLASE I"/>
    <property type="match status" value="1"/>
</dbReference>
<dbReference type="Gene3D" id="3.30.1130.10">
    <property type="match status" value="2"/>
</dbReference>
<comment type="similarity">
    <text evidence="2">Belongs to the GTP cyclohydrolase I family.</text>
</comment>
<keyword evidence="9" id="KW-1185">Reference proteome</keyword>
<dbReference type="AlphaFoldDB" id="A0AAQ3S2B2"/>
<gene>
    <name evidence="8" type="ORF">V8G54_009611</name>
</gene>
<accession>A0AAQ3S2B2</accession>
<dbReference type="EMBL" id="CP144698">
    <property type="protein sequence ID" value="WVZ16629.1"/>
    <property type="molecule type" value="Genomic_DNA"/>
</dbReference>
<name>A0AAQ3S2B2_VIGMU</name>
<evidence type="ECO:0000256" key="1">
    <source>
        <dbReference type="ARBA" id="ARBA00005080"/>
    </source>
</evidence>
<sequence length="504" mass="54928">MGHMGEDSLICDLGNGVSMSGDEECLEKRANTSSIQDAVKVLLTALGEDINREGIIKTPLRVAKALSEGTIEGSYDVTGYAISVKEIVEGALFPEGGVEKNKVGDAGGVGGLVIVRDLDFYSYCESCMLPFYFKCHVGYVPSAQRVLGLSKLSRVTNVFAKRFQEPQRLANQVCSALHEGIQPTGVAVVLQCKHIPFPDMESNSLHSNHKGVLGILVSSGSGVFQNKDANLWADFFGLLNFRGIDKDKIIDKGSLDHCWCPSLSSKVSSNNEEMNPAMVTAVASILKSLGEDPTRKELQGTPARYTKWLMNFQCNSIEKALNGSLGSCTNGALKTNGVVGFDEKIHSELNLPFLSQCEHHLLPFHGVVHIGYYISKGFHPIEKRLLQSIVHFYGIKLQVQERVTKQIAETVSALIGENVIVVVEASHTCMISRGIEKFGSNTATIAALGRFSTDLAARAVFLNNEGDLTKQSGDLAERKWRFEKEEKDGVKDGEVGEEEAPSRK</sequence>
<dbReference type="InterPro" id="IPR001474">
    <property type="entry name" value="GTP_CycHdrlase_I"/>
</dbReference>
<evidence type="ECO:0000259" key="7">
    <source>
        <dbReference type="Pfam" id="PF01227"/>
    </source>
</evidence>
<feature type="domain" description="GTP cyclohydrolase I" evidence="7">
    <location>
        <begin position="280"/>
        <end position="463"/>
    </location>
</feature>
<evidence type="ECO:0000256" key="3">
    <source>
        <dbReference type="ARBA" id="ARBA00012715"/>
    </source>
</evidence>
<dbReference type="InterPro" id="IPR020602">
    <property type="entry name" value="GTP_CycHdrlase_I_dom"/>
</dbReference>
<evidence type="ECO:0000256" key="6">
    <source>
        <dbReference type="ARBA" id="ARBA00030854"/>
    </source>
</evidence>
<dbReference type="InterPro" id="IPR043133">
    <property type="entry name" value="GTP-CH-I_C/QueF"/>
</dbReference>
<dbReference type="EC" id="3.5.4.16" evidence="3"/>
<dbReference type="PANTHER" id="PTHR11109:SF13">
    <property type="entry name" value="GTP CYCLOHYDROLASE 1"/>
    <property type="match status" value="1"/>
</dbReference>
<evidence type="ECO:0000313" key="8">
    <source>
        <dbReference type="EMBL" id="WVZ16629.1"/>
    </source>
</evidence>